<organism evidence="2">
    <name type="scientific">Variovorax paradoxus</name>
    <dbReference type="NCBI Taxonomy" id="34073"/>
    <lineage>
        <taxon>Bacteria</taxon>
        <taxon>Pseudomonadati</taxon>
        <taxon>Pseudomonadota</taxon>
        <taxon>Betaproteobacteria</taxon>
        <taxon>Burkholderiales</taxon>
        <taxon>Comamonadaceae</taxon>
        <taxon>Variovorax</taxon>
    </lineage>
</organism>
<sequence>MTAEEDANVNTLRNGFAEWHTTRGASVDNWMNLIADEVRWQTLGAAAAGDKFAKGCSSKSEVKRYFEELGTSWAMLGYKMNEFIAQGDRVVAVGNVSWRHRATGNEVNTPLVNVIRMRDGKIVDFMEFYDTAAAMAGTRPA</sequence>
<name>A0A679J6K8_VARPD</name>
<accession>A0A679J6K8</accession>
<dbReference type="EMBL" id="LR743507">
    <property type="protein sequence ID" value="CAA2101823.1"/>
    <property type="molecule type" value="Genomic_DNA"/>
</dbReference>
<reference evidence="2" key="1">
    <citation type="submission" date="2019-12" db="EMBL/GenBank/DDBJ databases">
        <authorList>
            <person name="Cremers G."/>
        </authorList>
    </citation>
    <scope>NUCLEOTIDE SEQUENCE</scope>
    <source>
        <strain evidence="2">Vvax</strain>
    </source>
</reference>
<dbReference type="InterPro" id="IPR037401">
    <property type="entry name" value="SnoaL-like"/>
</dbReference>
<dbReference type="Gene3D" id="3.10.450.50">
    <property type="match status" value="1"/>
</dbReference>
<proteinExistence type="predicted"/>
<feature type="domain" description="SnoaL-like" evidence="1">
    <location>
        <begin position="26"/>
        <end position="124"/>
    </location>
</feature>
<dbReference type="RefSeq" id="WP_339089139.1">
    <property type="nucleotide sequence ID" value="NZ_LR743507.1"/>
</dbReference>
<evidence type="ECO:0000313" key="2">
    <source>
        <dbReference type="EMBL" id="CAA2101823.1"/>
    </source>
</evidence>
<protein>
    <recommendedName>
        <fullName evidence="1">SnoaL-like domain-containing protein</fullName>
    </recommendedName>
</protein>
<dbReference type="SUPFAM" id="SSF54427">
    <property type="entry name" value="NTF2-like"/>
    <property type="match status" value="1"/>
</dbReference>
<gene>
    <name evidence="2" type="ORF">VVAX_01444</name>
</gene>
<dbReference type="Pfam" id="PF12680">
    <property type="entry name" value="SnoaL_2"/>
    <property type="match status" value="1"/>
</dbReference>
<dbReference type="InterPro" id="IPR032710">
    <property type="entry name" value="NTF2-like_dom_sf"/>
</dbReference>
<dbReference type="PANTHER" id="PTHR41252">
    <property type="entry name" value="BLR2505 PROTEIN"/>
    <property type="match status" value="1"/>
</dbReference>
<evidence type="ECO:0000259" key="1">
    <source>
        <dbReference type="Pfam" id="PF12680"/>
    </source>
</evidence>
<dbReference type="AlphaFoldDB" id="A0A679J6K8"/>
<dbReference type="PANTHER" id="PTHR41252:SF1">
    <property type="entry name" value="BLR2505 PROTEIN"/>
    <property type="match status" value="1"/>
</dbReference>